<proteinExistence type="predicted"/>
<dbReference type="OMA" id="KLINDCP"/>
<feature type="compositionally biased region" description="Basic and acidic residues" evidence="7">
    <location>
        <begin position="1"/>
        <end position="14"/>
    </location>
</feature>
<evidence type="ECO:0000256" key="5">
    <source>
        <dbReference type="ARBA" id="ARBA00023242"/>
    </source>
</evidence>
<feature type="compositionally biased region" description="Low complexity" evidence="7">
    <location>
        <begin position="20"/>
        <end position="29"/>
    </location>
</feature>
<gene>
    <name evidence="9" type="ORF">VFPFJ_11627</name>
</gene>
<dbReference type="InterPro" id="IPR012337">
    <property type="entry name" value="RNaseH-like_sf"/>
</dbReference>
<dbReference type="Proteomes" id="UP000078340">
    <property type="component" value="Unassembled WGS sequence"/>
</dbReference>
<dbReference type="InterPro" id="IPR008906">
    <property type="entry name" value="HATC_C_dom"/>
</dbReference>
<dbReference type="SUPFAM" id="SSF53098">
    <property type="entry name" value="Ribonuclease H-like"/>
    <property type="match status" value="1"/>
</dbReference>
<feature type="domain" description="HAT C-terminal dimerisation" evidence="8">
    <location>
        <begin position="570"/>
        <end position="651"/>
    </location>
</feature>
<dbReference type="InterPro" id="IPR052035">
    <property type="entry name" value="ZnF_BED_domain_contain"/>
</dbReference>
<evidence type="ECO:0000256" key="1">
    <source>
        <dbReference type="ARBA" id="ARBA00004123"/>
    </source>
</evidence>
<dbReference type="GO" id="GO:0005634">
    <property type="term" value="C:nucleus"/>
    <property type="evidence" value="ECO:0007669"/>
    <property type="project" value="UniProtKB-SubCell"/>
</dbReference>
<dbReference type="Pfam" id="PF05699">
    <property type="entry name" value="Dimer_Tnp_hAT"/>
    <property type="match status" value="1"/>
</dbReference>
<feature type="coiled-coil region" evidence="6">
    <location>
        <begin position="65"/>
        <end position="113"/>
    </location>
</feature>
<dbReference type="GO" id="GO:0046983">
    <property type="term" value="F:protein dimerization activity"/>
    <property type="evidence" value="ECO:0007669"/>
    <property type="project" value="InterPro"/>
</dbReference>
<keyword evidence="4" id="KW-0862">Zinc</keyword>
<dbReference type="AlphaFoldDB" id="A0A179F005"/>
<name>A0A179F005_PURLI</name>
<keyword evidence="5" id="KW-0539">Nucleus</keyword>
<evidence type="ECO:0000259" key="8">
    <source>
        <dbReference type="Pfam" id="PF05699"/>
    </source>
</evidence>
<protein>
    <submittedName>
        <fullName evidence="9">Transposase-like protein</fullName>
    </submittedName>
</protein>
<dbReference type="PANTHER" id="PTHR46481:SF10">
    <property type="entry name" value="ZINC FINGER BED DOMAIN-CONTAINING PROTEIN 39"/>
    <property type="match status" value="1"/>
</dbReference>
<accession>A0A179F005</accession>
<comment type="caution">
    <text evidence="9">The sequence shown here is derived from an EMBL/GenBank/DDBJ whole genome shotgun (WGS) entry which is preliminary data.</text>
</comment>
<keyword evidence="3" id="KW-0863">Zinc-finger</keyword>
<dbReference type="PANTHER" id="PTHR46481">
    <property type="entry name" value="ZINC FINGER BED DOMAIN-CONTAINING PROTEIN 4"/>
    <property type="match status" value="1"/>
</dbReference>
<keyword evidence="2" id="KW-0479">Metal-binding</keyword>
<evidence type="ECO:0000256" key="2">
    <source>
        <dbReference type="ARBA" id="ARBA00022723"/>
    </source>
</evidence>
<comment type="subcellular location">
    <subcellularLocation>
        <location evidence="1">Nucleus</location>
    </subcellularLocation>
</comment>
<evidence type="ECO:0000256" key="7">
    <source>
        <dbReference type="SAM" id="MobiDB-lite"/>
    </source>
</evidence>
<feature type="region of interest" description="Disordered" evidence="7">
    <location>
        <begin position="1"/>
        <end position="48"/>
    </location>
</feature>
<keyword evidence="6" id="KW-0175">Coiled coil</keyword>
<organism evidence="9 10">
    <name type="scientific">Purpureocillium lilacinum</name>
    <name type="common">Paecilomyces lilacinus</name>
    <dbReference type="NCBI Taxonomy" id="33203"/>
    <lineage>
        <taxon>Eukaryota</taxon>
        <taxon>Fungi</taxon>
        <taxon>Dikarya</taxon>
        <taxon>Ascomycota</taxon>
        <taxon>Pezizomycotina</taxon>
        <taxon>Sordariomycetes</taxon>
        <taxon>Hypocreomycetidae</taxon>
        <taxon>Hypocreales</taxon>
        <taxon>Ophiocordycipitaceae</taxon>
        <taxon>Purpureocillium</taxon>
    </lineage>
</organism>
<evidence type="ECO:0000313" key="9">
    <source>
        <dbReference type="EMBL" id="OAQ58787.1"/>
    </source>
</evidence>
<evidence type="ECO:0000256" key="6">
    <source>
        <dbReference type="SAM" id="Coils"/>
    </source>
</evidence>
<dbReference type="EMBL" id="LSBI01000056">
    <property type="protein sequence ID" value="OAQ58787.1"/>
    <property type="molecule type" value="Genomic_DNA"/>
</dbReference>
<evidence type="ECO:0000313" key="10">
    <source>
        <dbReference type="Proteomes" id="UP000078340"/>
    </source>
</evidence>
<evidence type="ECO:0000256" key="3">
    <source>
        <dbReference type="ARBA" id="ARBA00022771"/>
    </source>
</evidence>
<dbReference type="GO" id="GO:0008270">
    <property type="term" value="F:zinc ion binding"/>
    <property type="evidence" value="ECO:0007669"/>
    <property type="project" value="UniProtKB-KW"/>
</dbReference>
<sequence length="657" mass="75154">MKRKLDDSAKEPNKSSRYSTRATTQAAAAVVNRGPVADQRNNTNHEEATTLPSALELLGAYRTVVQELREAIKGQNETVRAQQEAIRELKEAAEEQHTLIRDLTQQLQNNQKQTADDLKRVHQQLEAITTTTVSTPQKIIFGLVKGAKSCVHLSFDLWTASNGFHYIGIVGHFVDGEGKKQDVLLGLPRLIGPHSGENMASYVKEVIDKYEVGSKLGYFMLDNAESNDTCLEALARWFPMDVSSRRLRCIGHIINLVVRAVIFGSNVSKFEAALREATDEFSFDIWAKKGSIGRLHNLATYIRRTDQRRQALRQLQAEIAGDDAIFTLEIVVDGKTRWNSIYMMIERALELRAAIELYQSRWQIPKHDPGHRDLSKDFLTAMDWVELQRFYDFLKPFYILTKTMEGNASTPGAEGGHGAVWETLKTMDYLFVKFRQAADDTRFEEASHFKSGIDCGWAKLEDYYVKTDRTPVYRAALALHPSYGYDYFERHWKVAMDKPQWYNDMQSAVGTLFDEYARQAEVETQAQAGLLEIDGCETDAEVDDYSSFGKRSLRSLNTQRKKTKTVSELDLFQTRAIYPQDLDVADPIQWWNRHQLEYPVLYRMALDLFSIPGMSAECERVFSQTKKMITDERNRLAPKVIEADQLQKHWLMRGLVV</sequence>
<reference evidence="9 10" key="1">
    <citation type="submission" date="2016-02" db="EMBL/GenBank/DDBJ databases">
        <title>Biosynthesis of antibiotic leucinostatins and their inhibition on Phytophthora in bio-control Purpureocillium lilacinum.</title>
        <authorList>
            <person name="Wang G."/>
            <person name="Liu Z."/>
            <person name="Lin R."/>
            <person name="Li E."/>
            <person name="Mao Z."/>
            <person name="Ling J."/>
            <person name="Yin W."/>
            <person name="Xie B."/>
        </authorList>
    </citation>
    <scope>NUCLEOTIDE SEQUENCE [LARGE SCALE GENOMIC DNA]</scope>
    <source>
        <strain evidence="9">PLFJ-1</strain>
    </source>
</reference>
<evidence type="ECO:0000256" key="4">
    <source>
        <dbReference type="ARBA" id="ARBA00022833"/>
    </source>
</evidence>